<reference evidence="2 3" key="1">
    <citation type="journal article" date="2018" name="Nat. Biotechnol.">
        <title>A standardized bacterial taxonomy based on genome phylogeny substantially revises the tree of life.</title>
        <authorList>
            <person name="Parks D.H."/>
            <person name="Chuvochina M."/>
            <person name="Waite D.W."/>
            <person name="Rinke C."/>
            <person name="Skarshewski A."/>
            <person name="Chaumeil P.A."/>
            <person name="Hugenholtz P."/>
        </authorList>
    </citation>
    <scope>NUCLEOTIDE SEQUENCE [LARGE SCALE GENOMIC DNA]</scope>
    <source>
        <strain evidence="2">UBA9015</strain>
    </source>
</reference>
<dbReference type="Proteomes" id="UP000262699">
    <property type="component" value="Unassembled WGS sequence"/>
</dbReference>
<dbReference type="InterPro" id="IPR014710">
    <property type="entry name" value="RmlC-like_jellyroll"/>
</dbReference>
<dbReference type="PROSITE" id="PS51184">
    <property type="entry name" value="JMJC"/>
    <property type="match status" value="1"/>
</dbReference>
<evidence type="ECO:0000259" key="1">
    <source>
        <dbReference type="PROSITE" id="PS51184"/>
    </source>
</evidence>
<dbReference type="Pfam" id="PF13621">
    <property type="entry name" value="Cupin_8"/>
    <property type="match status" value="1"/>
</dbReference>
<dbReference type="EMBL" id="DOYJ01000298">
    <property type="protein sequence ID" value="HCB76625.1"/>
    <property type="molecule type" value="Genomic_DNA"/>
</dbReference>
<feature type="domain" description="JmjC" evidence="1">
    <location>
        <begin position="120"/>
        <end position="270"/>
    </location>
</feature>
<organism evidence="2 3">
    <name type="scientific">Sphingomonas bacterium</name>
    <dbReference type="NCBI Taxonomy" id="1895847"/>
    <lineage>
        <taxon>Bacteria</taxon>
        <taxon>Pseudomonadati</taxon>
        <taxon>Pseudomonadota</taxon>
        <taxon>Alphaproteobacteria</taxon>
        <taxon>Sphingomonadales</taxon>
        <taxon>Sphingomonadaceae</taxon>
        <taxon>Sphingomonas</taxon>
    </lineage>
</organism>
<evidence type="ECO:0000313" key="3">
    <source>
        <dbReference type="Proteomes" id="UP000262699"/>
    </source>
</evidence>
<name>A0A3D0WD01_9SPHN</name>
<dbReference type="SMART" id="SM00558">
    <property type="entry name" value="JmjC"/>
    <property type="match status" value="1"/>
</dbReference>
<proteinExistence type="predicted"/>
<dbReference type="InterPro" id="IPR003347">
    <property type="entry name" value="JmjC_dom"/>
</dbReference>
<evidence type="ECO:0000313" key="2">
    <source>
        <dbReference type="EMBL" id="HCB76625.1"/>
    </source>
</evidence>
<dbReference type="AlphaFoldDB" id="A0A3D0WD01"/>
<accession>A0A3D0WD01</accession>
<dbReference type="InterPro" id="IPR041667">
    <property type="entry name" value="Cupin_8"/>
</dbReference>
<comment type="caution">
    <text evidence="2">The sequence shown here is derived from an EMBL/GenBank/DDBJ whole genome shotgun (WGS) entry which is preliminary data.</text>
</comment>
<dbReference type="PANTHER" id="PTHR12461">
    <property type="entry name" value="HYPOXIA-INDUCIBLE FACTOR 1 ALPHA INHIBITOR-RELATED"/>
    <property type="match status" value="1"/>
</dbReference>
<protein>
    <submittedName>
        <fullName evidence="2">Cupin-like domain-containing protein</fullName>
    </submittedName>
</protein>
<dbReference type="SUPFAM" id="SSF51197">
    <property type="entry name" value="Clavaminate synthase-like"/>
    <property type="match status" value="1"/>
</dbReference>
<dbReference type="Gene3D" id="2.60.120.10">
    <property type="entry name" value="Jelly Rolls"/>
    <property type="match status" value="1"/>
</dbReference>
<dbReference type="PANTHER" id="PTHR12461:SF105">
    <property type="entry name" value="HYPOXIA-INDUCIBLE FACTOR 1-ALPHA INHIBITOR"/>
    <property type="match status" value="1"/>
</dbReference>
<sequence length="334" mass="36311">MSEGVAAIDAGTLADRAAFEAAVVAPCRPVVLRGAVADGPVLKASAAGNSALIEALAEFAAPVSAELFVGTPEIAGRYFYAPGLDGFNFERRSMPLPQAIAAIGSEAVDGTSFYLGSIPAEVGFPAFAAAHPMPWLPERAGPRLWLGTASTVACHHDRLDNLAVCVAGRRRFTLFPPEAIGDLYVGPIDNTMAGQPVGLAVGSSPGDPQWPRFEAWRDRALVAELKPGDALYLPKLWWHQVEATGDLNLLVNYWWDAHPSGPDDPFTAMLLAMTTIAERPLPEREAWRAFFDHYVFRPDRHPLDHLPPERHGILGPLAENRGRIRAMVMQWLRR</sequence>
<gene>
    <name evidence="2" type="ORF">DEP91_10730</name>
</gene>